<evidence type="ECO:0000313" key="3">
    <source>
        <dbReference type="Proteomes" id="UP000507470"/>
    </source>
</evidence>
<sequence length="214" mass="25454">MEMIYTNYGRMALLFCRMSDFIRNPIELPVQRAESEEYIHNIQFGKTIGERNWAWETTCFEKKTVGKELTDKNKRTTTASVWHLHTEKNKQKFLEQLHDIKETALAKANSDNEKLKKKLSILEDDRAKYLTGQDEQIINTRFKRKRLQECWYCHKALVPGQNNGTCCYHQLKPIHLHENRDPKMMIWEFCGQIRKPEGCYQNIHFISPVTILYL</sequence>
<keyword evidence="1" id="KW-0175">Coiled coil</keyword>
<dbReference type="Proteomes" id="UP000507470">
    <property type="component" value="Unassembled WGS sequence"/>
</dbReference>
<evidence type="ECO:0000256" key="1">
    <source>
        <dbReference type="SAM" id="Coils"/>
    </source>
</evidence>
<organism evidence="2 3">
    <name type="scientific">Mytilus coruscus</name>
    <name type="common">Sea mussel</name>
    <dbReference type="NCBI Taxonomy" id="42192"/>
    <lineage>
        <taxon>Eukaryota</taxon>
        <taxon>Metazoa</taxon>
        <taxon>Spiralia</taxon>
        <taxon>Lophotrochozoa</taxon>
        <taxon>Mollusca</taxon>
        <taxon>Bivalvia</taxon>
        <taxon>Autobranchia</taxon>
        <taxon>Pteriomorphia</taxon>
        <taxon>Mytilida</taxon>
        <taxon>Mytiloidea</taxon>
        <taxon>Mytilidae</taxon>
        <taxon>Mytilinae</taxon>
        <taxon>Mytilus</taxon>
    </lineage>
</organism>
<proteinExistence type="predicted"/>
<dbReference type="AlphaFoldDB" id="A0A6J8AQM5"/>
<accession>A0A6J8AQM5</accession>
<dbReference type="EMBL" id="CACVKT020001843">
    <property type="protein sequence ID" value="CAC5372260.1"/>
    <property type="molecule type" value="Genomic_DNA"/>
</dbReference>
<keyword evidence="3" id="KW-1185">Reference proteome</keyword>
<evidence type="ECO:0000313" key="2">
    <source>
        <dbReference type="EMBL" id="CAC5372260.1"/>
    </source>
</evidence>
<name>A0A6J8AQM5_MYTCO</name>
<feature type="coiled-coil region" evidence="1">
    <location>
        <begin position="98"/>
        <end position="125"/>
    </location>
</feature>
<gene>
    <name evidence="2" type="ORF">MCOR_10411</name>
</gene>
<reference evidence="2 3" key="1">
    <citation type="submission" date="2020-06" db="EMBL/GenBank/DDBJ databases">
        <authorList>
            <person name="Li R."/>
            <person name="Bekaert M."/>
        </authorList>
    </citation>
    <scope>NUCLEOTIDE SEQUENCE [LARGE SCALE GENOMIC DNA]</scope>
    <source>
        <strain evidence="3">wild</strain>
    </source>
</reference>
<protein>
    <submittedName>
        <fullName evidence="2">Uncharacterized protein</fullName>
    </submittedName>
</protein>